<reference evidence="1" key="1">
    <citation type="submission" date="2021-05" db="EMBL/GenBank/DDBJ databases">
        <authorList>
            <person name="Alioto T."/>
            <person name="Alioto T."/>
            <person name="Gomez Garrido J."/>
        </authorList>
    </citation>
    <scope>NUCLEOTIDE SEQUENCE</scope>
</reference>
<evidence type="ECO:0000313" key="1">
    <source>
        <dbReference type="EMBL" id="CAG6485092.1"/>
    </source>
</evidence>
<protein>
    <submittedName>
        <fullName evidence="1">(northern house mosquito) hypothetical protein</fullName>
    </submittedName>
</protein>
<sequence>MCRAQRLVVAGIVGLLAQRARVQNRLNLHQQCVHLLVRQVGLLQRAVQVVLHTFHSCFPEATLVRGLGGVELPVYSADLAEVRDLALQQLRLQQLVQLLQLAISSDEVCASVRPHHGHVSSSSNKPMQCAQKGLSRERRHQFEVQCLRRHAYKQSDVCLHRRSHSALFQ</sequence>
<proteinExistence type="predicted"/>
<accession>A0A8D8C5M4</accession>
<dbReference type="AlphaFoldDB" id="A0A8D8C5M4"/>
<organism evidence="1">
    <name type="scientific">Culex pipiens</name>
    <name type="common">House mosquito</name>
    <dbReference type="NCBI Taxonomy" id="7175"/>
    <lineage>
        <taxon>Eukaryota</taxon>
        <taxon>Metazoa</taxon>
        <taxon>Ecdysozoa</taxon>
        <taxon>Arthropoda</taxon>
        <taxon>Hexapoda</taxon>
        <taxon>Insecta</taxon>
        <taxon>Pterygota</taxon>
        <taxon>Neoptera</taxon>
        <taxon>Endopterygota</taxon>
        <taxon>Diptera</taxon>
        <taxon>Nematocera</taxon>
        <taxon>Culicoidea</taxon>
        <taxon>Culicidae</taxon>
        <taxon>Culicinae</taxon>
        <taxon>Culicini</taxon>
        <taxon>Culex</taxon>
        <taxon>Culex</taxon>
    </lineage>
</organism>
<name>A0A8D8C5M4_CULPI</name>
<dbReference type="EMBL" id="HBUE01100426">
    <property type="protein sequence ID" value="CAG6485092.1"/>
    <property type="molecule type" value="Transcribed_RNA"/>
</dbReference>